<name>A0A3M7L5C7_9FLAO</name>
<protein>
    <submittedName>
        <fullName evidence="2">Uncharacterized protein</fullName>
    </submittedName>
</protein>
<dbReference type="RefSeq" id="WP_122548364.1">
    <property type="nucleotide sequence ID" value="NZ_QWIV01000015.1"/>
</dbReference>
<accession>A0A3M7L5C7</accession>
<comment type="caution">
    <text evidence="2">The sequence shown here is derived from an EMBL/GenBank/DDBJ whole genome shotgun (WGS) entry which is preliminary data.</text>
</comment>
<feature type="region of interest" description="Disordered" evidence="1">
    <location>
        <begin position="1"/>
        <end position="20"/>
    </location>
</feature>
<keyword evidence="3" id="KW-1185">Reference proteome</keyword>
<gene>
    <name evidence="2" type="ORF">D1632_16545</name>
</gene>
<proteinExistence type="predicted"/>
<dbReference type="Proteomes" id="UP000267524">
    <property type="component" value="Unassembled WGS sequence"/>
</dbReference>
<dbReference type="AlphaFoldDB" id="A0A3M7L5C7"/>
<organism evidence="2 3">
    <name type="scientific">Chryseobacterium nematophagum</name>
    <dbReference type="NCBI Taxonomy" id="2305228"/>
    <lineage>
        <taxon>Bacteria</taxon>
        <taxon>Pseudomonadati</taxon>
        <taxon>Bacteroidota</taxon>
        <taxon>Flavobacteriia</taxon>
        <taxon>Flavobacteriales</taxon>
        <taxon>Weeksellaceae</taxon>
        <taxon>Chryseobacterium group</taxon>
        <taxon>Chryseobacterium</taxon>
    </lineage>
</organism>
<evidence type="ECO:0000256" key="1">
    <source>
        <dbReference type="SAM" id="MobiDB-lite"/>
    </source>
</evidence>
<evidence type="ECO:0000313" key="2">
    <source>
        <dbReference type="EMBL" id="RMZ57918.1"/>
    </source>
</evidence>
<dbReference type="EMBL" id="QWIV01000015">
    <property type="protein sequence ID" value="RMZ57918.1"/>
    <property type="molecule type" value="Genomic_DNA"/>
</dbReference>
<sequence length="120" mass="12124">MSKLSSEVSATASELSARGKAPATIVGAELNGQTTIATSGAPPSVIAPQLEGAVNELGGIGTKTASGNTVGCCAEFQAGNELLLNNLSAAPSQINFTEAIRPRTGQTVPMCDNCKATFRN</sequence>
<reference evidence="2 3" key="1">
    <citation type="submission" date="2018-08" db="EMBL/GenBank/DDBJ databases">
        <title>Chryseobacterium nematophagum: a novel matrix digesting pathogen of nematodes.</title>
        <authorList>
            <person name="Page A."/>
            <person name="Roberts M."/>
            <person name="Felix M.-A."/>
            <person name="Weir W."/>
        </authorList>
    </citation>
    <scope>NUCLEOTIDE SEQUENCE [LARGE SCALE GENOMIC DNA]</scope>
    <source>
        <strain evidence="2 3">JUb275</strain>
    </source>
</reference>
<feature type="compositionally biased region" description="Polar residues" evidence="1">
    <location>
        <begin position="1"/>
        <end position="14"/>
    </location>
</feature>
<evidence type="ECO:0000313" key="3">
    <source>
        <dbReference type="Proteomes" id="UP000267524"/>
    </source>
</evidence>